<dbReference type="InterPro" id="IPR029068">
    <property type="entry name" value="Glyas_Bleomycin-R_OHBP_Dase"/>
</dbReference>
<dbReference type="InterPro" id="IPR004360">
    <property type="entry name" value="Glyas_Fos-R_dOase_dom"/>
</dbReference>
<dbReference type="Gene3D" id="3.10.180.10">
    <property type="entry name" value="2,3-Dihydroxybiphenyl 1,2-Dioxygenase, domain 1"/>
    <property type="match status" value="1"/>
</dbReference>
<evidence type="ECO:0000259" key="1">
    <source>
        <dbReference type="PROSITE" id="PS51819"/>
    </source>
</evidence>
<accession>A0A0P9D4F4</accession>
<keyword evidence="3" id="KW-1185">Reference proteome</keyword>
<dbReference type="EMBL" id="LJCR01000140">
    <property type="protein sequence ID" value="KPV53971.1"/>
    <property type="molecule type" value="Genomic_DNA"/>
</dbReference>
<feature type="domain" description="VOC" evidence="1">
    <location>
        <begin position="2"/>
        <end position="131"/>
    </location>
</feature>
<protein>
    <recommendedName>
        <fullName evidence="1">VOC domain-containing protein</fullName>
    </recommendedName>
</protein>
<dbReference type="AlphaFoldDB" id="A0A0P9D4F4"/>
<proteinExistence type="predicted"/>
<reference evidence="2 3" key="1">
    <citation type="submission" date="2015-09" db="EMBL/GenBank/DDBJ databases">
        <title>Draft genome sequence of Kouleothrix aurantiaca JCM 19913.</title>
        <authorList>
            <person name="Hemp J."/>
        </authorList>
    </citation>
    <scope>NUCLEOTIDE SEQUENCE [LARGE SCALE GENOMIC DNA]</scope>
    <source>
        <strain evidence="2 3">COM-B</strain>
    </source>
</reference>
<comment type="caution">
    <text evidence="2">The sequence shown here is derived from an EMBL/GenBank/DDBJ whole genome shotgun (WGS) entry which is preliminary data.</text>
</comment>
<dbReference type="InterPro" id="IPR037523">
    <property type="entry name" value="VOC_core"/>
</dbReference>
<gene>
    <name evidence="2" type="ORF">SE17_06545</name>
</gene>
<sequence>MQTKFGHLVFSIDTENTAFYRDLFAFLEWQVLYDGEGMLGVGDSNGVSLWFGSATKSAANDYDGPGMNHFAVSTAAQADVDAAVAYLAERGIAPLFETPRHRPDFTFDEASTYYQVMFETPDRILVEIVYTGPKS</sequence>
<evidence type="ECO:0000313" key="2">
    <source>
        <dbReference type="EMBL" id="KPV53971.1"/>
    </source>
</evidence>
<dbReference type="Pfam" id="PF00903">
    <property type="entry name" value="Glyoxalase"/>
    <property type="match status" value="1"/>
</dbReference>
<dbReference type="Proteomes" id="UP000050509">
    <property type="component" value="Unassembled WGS sequence"/>
</dbReference>
<evidence type="ECO:0000313" key="3">
    <source>
        <dbReference type="Proteomes" id="UP000050509"/>
    </source>
</evidence>
<organism evidence="2 3">
    <name type="scientific">Kouleothrix aurantiaca</name>
    <dbReference type="NCBI Taxonomy" id="186479"/>
    <lineage>
        <taxon>Bacteria</taxon>
        <taxon>Bacillati</taxon>
        <taxon>Chloroflexota</taxon>
        <taxon>Chloroflexia</taxon>
        <taxon>Chloroflexales</taxon>
        <taxon>Roseiflexineae</taxon>
        <taxon>Roseiflexaceae</taxon>
        <taxon>Kouleothrix</taxon>
    </lineage>
</organism>
<name>A0A0P9D4F4_9CHLR</name>
<dbReference type="SUPFAM" id="SSF54593">
    <property type="entry name" value="Glyoxalase/Bleomycin resistance protein/Dihydroxybiphenyl dioxygenase"/>
    <property type="match status" value="1"/>
</dbReference>
<dbReference type="PROSITE" id="PS51819">
    <property type="entry name" value="VOC"/>
    <property type="match status" value="1"/>
</dbReference>